<accession>A0AAD5XHN9</accession>
<organism evidence="2 3">
    <name type="scientific">Physocladia obscura</name>
    <dbReference type="NCBI Taxonomy" id="109957"/>
    <lineage>
        <taxon>Eukaryota</taxon>
        <taxon>Fungi</taxon>
        <taxon>Fungi incertae sedis</taxon>
        <taxon>Chytridiomycota</taxon>
        <taxon>Chytridiomycota incertae sedis</taxon>
        <taxon>Chytridiomycetes</taxon>
        <taxon>Chytridiales</taxon>
        <taxon>Chytriomycetaceae</taxon>
        <taxon>Physocladia</taxon>
    </lineage>
</organism>
<comment type="caution">
    <text evidence="2">The sequence shown here is derived from an EMBL/GenBank/DDBJ whole genome shotgun (WGS) entry which is preliminary data.</text>
</comment>
<keyword evidence="3" id="KW-1185">Reference proteome</keyword>
<dbReference type="PANTHER" id="PTHR31684">
    <property type="entry name" value="COILED-COIL DOMAIN-CONTAINING PROTEIN 43"/>
    <property type="match status" value="1"/>
</dbReference>
<dbReference type="AlphaFoldDB" id="A0AAD5XHN9"/>
<dbReference type="Proteomes" id="UP001211907">
    <property type="component" value="Unassembled WGS sequence"/>
</dbReference>
<dbReference type="PANTHER" id="PTHR31684:SF2">
    <property type="entry name" value="COILED-COIL DOMAIN-CONTAINING PROTEIN 43"/>
    <property type="match status" value="1"/>
</dbReference>
<dbReference type="InterPro" id="IPR037666">
    <property type="entry name" value="CCDC43"/>
</dbReference>
<sequence length="194" mass="21393">MASSTVVGAQLLEHFGLSDEVYAEYIWQLVEDDGMDDGDKADIIVEFLSEAVGTETESVRTVVEGLISQLGAEKEKKREREKEKAQQEQEKAKEHAAREKAALKEKEDGQGETAKKAPLSREEKKARERLLRQYGYAVDDTEETADGETDFVHGSATATHAAPDAPAPANLNVQRVKDAERVRRAKLASEHAGE</sequence>
<feature type="compositionally biased region" description="Basic and acidic residues" evidence="1">
    <location>
        <begin position="72"/>
        <end position="131"/>
    </location>
</feature>
<feature type="region of interest" description="Disordered" evidence="1">
    <location>
        <begin position="70"/>
        <end position="172"/>
    </location>
</feature>
<dbReference type="EMBL" id="JADGJH010000477">
    <property type="protein sequence ID" value="KAJ3128173.1"/>
    <property type="molecule type" value="Genomic_DNA"/>
</dbReference>
<gene>
    <name evidence="2" type="ORF">HK100_009329</name>
</gene>
<evidence type="ECO:0008006" key="4">
    <source>
        <dbReference type="Google" id="ProtNLM"/>
    </source>
</evidence>
<evidence type="ECO:0000256" key="1">
    <source>
        <dbReference type="SAM" id="MobiDB-lite"/>
    </source>
</evidence>
<reference evidence="2" key="1">
    <citation type="submission" date="2020-05" db="EMBL/GenBank/DDBJ databases">
        <title>Phylogenomic resolution of chytrid fungi.</title>
        <authorList>
            <person name="Stajich J.E."/>
            <person name="Amses K."/>
            <person name="Simmons R."/>
            <person name="Seto K."/>
            <person name="Myers J."/>
            <person name="Bonds A."/>
            <person name="Quandt C.A."/>
            <person name="Barry K."/>
            <person name="Liu P."/>
            <person name="Grigoriev I."/>
            <person name="Longcore J.E."/>
            <person name="James T.Y."/>
        </authorList>
    </citation>
    <scope>NUCLEOTIDE SEQUENCE</scope>
    <source>
        <strain evidence="2">JEL0513</strain>
    </source>
</reference>
<feature type="compositionally biased region" description="Acidic residues" evidence="1">
    <location>
        <begin position="139"/>
        <end position="149"/>
    </location>
</feature>
<evidence type="ECO:0000313" key="2">
    <source>
        <dbReference type="EMBL" id="KAJ3128173.1"/>
    </source>
</evidence>
<feature type="compositionally biased region" description="Low complexity" evidence="1">
    <location>
        <begin position="156"/>
        <end position="169"/>
    </location>
</feature>
<name>A0AAD5XHN9_9FUNG</name>
<protein>
    <recommendedName>
        <fullName evidence="4">PWI domain-containing protein</fullName>
    </recommendedName>
</protein>
<proteinExistence type="predicted"/>
<feature type="non-terminal residue" evidence="2">
    <location>
        <position position="194"/>
    </location>
</feature>
<evidence type="ECO:0000313" key="3">
    <source>
        <dbReference type="Proteomes" id="UP001211907"/>
    </source>
</evidence>